<protein>
    <submittedName>
        <fullName evidence="1">Uncharacterized protein</fullName>
    </submittedName>
</protein>
<keyword evidence="2" id="KW-1185">Reference proteome</keyword>
<accession>A0AAD8NWA1</accession>
<dbReference type="AlphaFoldDB" id="A0AAD8NWA1"/>
<evidence type="ECO:0000313" key="1">
    <source>
        <dbReference type="EMBL" id="KAK1430710.1"/>
    </source>
</evidence>
<name>A0AAD8NWA1_TARER</name>
<reference evidence="1" key="1">
    <citation type="journal article" date="2023" name="bioRxiv">
        <title>Improved chromosome-level genome assembly for marigold (Tagetes erecta).</title>
        <authorList>
            <person name="Jiang F."/>
            <person name="Yuan L."/>
            <person name="Wang S."/>
            <person name="Wang H."/>
            <person name="Xu D."/>
            <person name="Wang A."/>
            <person name="Fan W."/>
        </authorList>
    </citation>
    <scope>NUCLEOTIDE SEQUENCE</scope>
    <source>
        <strain evidence="1">WSJ</strain>
        <tissue evidence="1">Leaf</tissue>
    </source>
</reference>
<dbReference type="EMBL" id="JAUHHV010000003">
    <property type="protein sequence ID" value="KAK1430710.1"/>
    <property type="molecule type" value="Genomic_DNA"/>
</dbReference>
<gene>
    <name evidence="1" type="ORF">QVD17_13651</name>
</gene>
<proteinExistence type="predicted"/>
<sequence length="80" mass="9261">MHCSYNAESLTNNIPHNTSVNGLSFMFVTWTMDYDVSISRYKDTQACQRTRIIELQEGKTIVFCDMWLRYTTPSLSSLPT</sequence>
<evidence type="ECO:0000313" key="2">
    <source>
        <dbReference type="Proteomes" id="UP001229421"/>
    </source>
</evidence>
<organism evidence="1 2">
    <name type="scientific">Tagetes erecta</name>
    <name type="common">African marigold</name>
    <dbReference type="NCBI Taxonomy" id="13708"/>
    <lineage>
        <taxon>Eukaryota</taxon>
        <taxon>Viridiplantae</taxon>
        <taxon>Streptophyta</taxon>
        <taxon>Embryophyta</taxon>
        <taxon>Tracheophyta</taxon>
        <taxon>Spermatophyta</taxon>
        <taxon>Magnoliopsida</taxon>
        <taxon>eudicotyledons</taxon>
        <taxon>Gunneridae</taxon>
        <taxon>Pentapetalae</taxon>
        <taxon>asterids</taxon>
        <taxon>campanulids</taxon>
        <taxon>Asterales</taxon>
        <taxon>Asteraceae</taxon>
        <taxon>Asteroideae</taxon>
        <taxon>Heliantheae alliance</taxon>
        <taxon>Tageteae</taxon>
        <taxon>Tagetes</taxon>
    </lineage>
</organism>
<comment type="caution">
    <text evidence="1">The sequence shown here is derived from an EMBL/GenBank/DDBJ whole genome shotgun (WGS) entry which is preliminary data.</text>
</comment>
<dbReference type="Proteomes" id="UP001229421">
    <property type="component" value="Unassembled WGS sequence"/>
</dbReference>